<dbReference type="InterPro" id="IPR023214">
    <property type="entry name" value="HAD_sf"/>
</dbReference>
<protein>
    <submittedName>
        <fullName evidence="1">HAD-IIB family hydrolase</fullName>
    </submittedName>
</protein>
<organism evidence="1 2">
    <name type="scientific">Fundicoccus ignavus</name>
    <dbReference type="NCBI Taxonomy" id="2664442"/>
    <lineage>
        <taxon>Bacteria</taxon>
        <taxon>Bacillati</taxon>
        <taxon>Bacillota</taxon>
        <taxon>Bacilli</taxon>
        <taxon>Lactobacillales</taxon>
        <taxon>Aerococcaceae</taxon>
        <taxon>Fundicoccus</taxon>
    </lineage>
</organism>
<comment type="caution">
    <text evidence="1">The sequence shown here is derived from an EMBL/GenBank/DDBJ whole genome shotgun (WGS) entry which is preliminary data.</text>
</comment>
<dbReference type="GO" id="GO:0000287">
    <property type="term" value="F:magnesium ion binding"/>
    <property type="evidence" value="ECO:0007669"/>
    <property type="project" value="TreeGrafter"/>
</dbReference>
<dbReference type="RefSeq" id="WP_153863992.1">
    <property type="nucleotide sequence ID" value="NZ_WJQS01000011.1"/>
</dbReference>
<dbReference type="AlphaFoldDB" id="A0A6I2GL65"/>
<dbReference type="NCBIfam" id="TIGR01484">
    <property type="entry name" value="HAD-SF-IIB"/>
    <property type="match status" value="1"/>
</dbReference>
<dbReference type="PANTHER" id="PTHR10000">
    <property type="entry name" value="PHOSPHOSERINE PHOSPHATASE"/>
    <property type="match status" value="1"/>
</dbReference>
<dbReference type="InterPro" id="IPR006379">
    <property type="entry name" value="HAD-SF_hydro_IIB"/>
</dbReference>
<dbReference type="EMBL" id="WJQS01000011">
    <property type="protein sequence ID" value="MRI86301.1"/>
    <property type="molecule type" value="Genomic_DNA"/>
</dbReference>
<proteinExistence type="predicted"/>
<evidence type="ECO:0000313" key="2">
    <source>
        <dbReference type="Proteomes" id="UP000430975"/>
    </source>
</evidence>
<dbReference type="GO" id="GO:0005829">
    <property type="term" value="C:cytosol"/>
    <property type="evidence" value="ECO:0007669"/>
    <property type="project" value="TreeGrafter"/>
</dbReference>
<dbReference type="SFLD" id="SFLDG01140">
    <property type="entry name" value="C2.B:_Phosphomannomutase_and_P"/>
    <property type="match status" value="1"/>
</dbReference>
<dbReference type="InterPro" id="IPR036412">
    <property type="entry name" value="HAD-like_sf"/>
</dbReference>
<keyword evidence="1" id="KW-0378">Hydrolase</keyword>
<name>A0A6I2GL65_9LACT</name>
<dbReference type="GO" id="GO:0016791">
    <property type="term" value="F:phosphatase activity"/>
    <property type="evidence" value="ECO:0007669"/>
    <property type="project" value="UniProtKB-ARBA"/>
</dbReference>
<dbReference type="Pfam" id="PF08282">
    <property type="entry name" value="Hydrolase_3"/>
    <property type="match status" value="1"/>
</dbReference>
<dbReference type="SUPFAM" id="SSF56784">
    <property type="entry name" value="HAD-like"/>
    <property type="match status" value="1"/>
</dbReference>
<accession>A0A6I2GL65</accession>
<dbReference type="SFLD" id="SFLDS00003">
    <property type="entry name" value="Haloacid_Dehalogenase"/>
    <property type="match status" value="1"/>
</dbReference>
<dbReference type="Proteomes" id="UP000430975">
    <property type="component" value="Unassembled WGS sequence"/>
</dbReference>
<dbReference type="PANTHER" id="PTHR10000:SF53">
    <property type="entry name" value="5-AMINO-6-(5-PHOSPHO-D-RIBITYLAMINO)URACIL PHOSPHATASE YBJI-RELATED"/>
    <property type="match status" value="1"/>
</dbReference>
<gene>
    <name evidence="1" type="ORF">GIY09_10640</name>
</gene>
<keyword evidence="2" id="KW-1185">Reference proteome</keyword>
<dbReference type="Gene3D" id="3.30.1240.10">
    <property type="match status" value="1"/>
</dbReference>
<sequence length="282" mass="32343">MTIKLIAIDMDETFLKTDKTYDVARFKRILADLLARDIIVCIASGNSFHKLEAYFDEEDRNRLYFAGDNGNYIVREQTLLHAISINPETVISIEHFLDEFDGFHPNVSTGDKTYFREMDEEELEIVKRYNDRIVLVETFNDIPVNEQAVKIAIHSEKALHENKTMARIINERYDDCSAVTSGDGWLDVYHRDGGKGSSVRYLQDKYNISSDETMAFGDSLNDSSMMREALYSVSMGNADPDLVAETRYQIGNNNDLAVLSLLEELLANDSMAFMKKYRTHKR</sequence>
<evidence type="ECO:0000313" key="1">
    <source>
        <dbReference type="EMBL" id="MRI86301.1"/>
    </source>
</evidence>
<reference evidence="1 2" key="1">
    <citation type="submission" date="2019-11" db="EMBL/GenBank/DDBJ databases">
        <title>Characterisation of Fundicoccus ignavus gen. nov. sp. nov., a novel genus of the family Aerococcaceae isolated from bulk tank milk.</title>
        <authorList>
            <person name="Siebert A."/>
            <person name="Huptas C."/>
            <person name="Wenning M."/>
            <person name="Scherer S."/>
            <person name="Doll E.V."/>
        </authorList>
    </citation>
    <scope>NUCLEOTIDE SEQUENCE [LARGE SCALE GENOMIC DNA]</scope>
    <source>
        <strain evidence="1 2">WS4759</strain>
    </source>
</reference>
<dbReference type="Gene3D" id="3.40.50.1000">
    <property type="entry name" value="HAD superfamily/HAD-like"/>
    <property type="match status" value="1"/>
</dbReference>
<dbReference type="PROSITE" id="PS01229">
    <property type="entry name" value="COF_2"/>
    <property type="match status" value="1"/>
</dbReference>